<protein>
    <recommendedName>
        <fullName evidence="1">Ubiquitin-like domain-containing protein</fullName>
    </recommendedName>
</protein>
<dbReference type="Gene3D" id="3.10.20.90">
    <property type="entry name" value="Phosphatidylinositol 3-kinase Catalytic Subunit, Chain A, domain 1"/>
    <property type="match status" value="1"/>
</dbReference>
<dbReference type="Proteomes" id="UP001498398">
    <property type="component" value="Unassembled WGS sequence"/>
</dbReference>
<feature type="domain" description="Ubiquitin-like" evidence="1">
    <location>
        <begin position="2"/>
        <end position="72"/>
    </location>
</feature>
<dbReference type="Pfam" id="PF00240">
    <property type="entry name" value="ubiquitin"/>
    <property type="match status" value="1"/>
</dbReference>
<sequence>MVNIFLNSFRNEDVYTTYAFSPNDTVWDLKNVIEEAEGHPAASQRLEMNGQPLENAQLLESYNIPENALVSLTKTPVSLIVSWPPDFQEDIQMISIDTPPVSPRTIIMLIDLNLSSEAFGNWLKEQVYILIFGEDNFNGEIYNISVQWEFKHQVMLQAIAQTLLDQGIREGDTLNVTYNTFTILYNIEAVCRMASPEYQVSVHHDWDGNMKHKNISGRRLKKGECFSFSTNSTEMQDWWDDFEEFFPSNFVSFKSDKLYGLLELSECEQESTSLREQSPRPKLPLFHYPKASPMDFLVKVADGGHTFVYISLEYNHISSPDDSTLVQVKLDCKAAGIRRISSVSLHITIPEDEVVELEPKERIDSKEVVTEFVAIDQHGTNFGLEGVGVNSPVGVGVDVNVNATKKKERQVGHQGTISSRKTIRGNIIKKNTIYWSVKEAVNGLGGDGLEGEQGEMWFVLKGKPSMFEYDCQIEHVKDFKRQTKRAMSKTWFDRYFA</sequence>
<name>A0ABR1K453_9AGAR</name>
<evidence type="ECO:0000259" key="1">
    <source>
        <dbReference type="PROSITE" id="PS50053"/>
    </source>
</evidence>
<evidence type="ECO:0000313" key="3">
    <source>
        <dbReference type="Proteomes" id="UP001498398"/>
    </source>
</evidence>
<dbReference type="SMART" id="SM00213">
    <property type="entry name" value="UBQ"/>
    <property type="match status" value="1"/>
</dbReference>
<accession>A0ABR1K453</accession>
<dbReference type="EMBL" id="JBANRG010000001">
    <property type="protein sequence ID" value="KAK7471957.1"/>
    <property type="molecule type" value="Genomic_DNA"/>
</dbReference>
<proteinExistence type="predicted"/>
<organism evidence="2 3">
    <name type="scientific">Marasmiellus scandens</name>
    <dbReference type="NCBI Taxonomy" id="2682957"/>
    <lineage>
        <taxon>Eukaryota</taxon>
        <taxon>Fungi</taxon>
        <taxon>Dikarya</taxon>
        <taxon>Basidiomycota</taxon>
        <taxon>Agaricomycotina</taxon>
        <taxon>Agaricomycetes</taxon>
        <taxon>Agaricomycetidae</taxon>
        <taxon>Agaricales</taxon>
        <taxon>Marasmiineae</taxon>
        <taxon>Omphalotaceae</taxon>
        <taxon>Marasmiellus</taxon>
    </lineage>
</organism>
<comment type="caution">
    <text evidence="2">The sequence shown here is derived from an EMBL/GenBank/DDBJ whole genome shotgun (WGS) entry which is preliminary data.</text>
</comment>
<dbReference type="SUPFAM" id="SSF54236">
    <property type="entry name" value="Ubiquitin-like"/>
    <property type="match status" value="1"/>
</dbReference>
<dbReference type="InterPro" id="IPR000626">
    <property type="entry name" value="Ubiquitin-like_dom"/>
</dbReference>
<keyword evidence="3" id="KW-1185">Reference proteome</keyword>
<reference evidence="2 3" key="1">
    <citation type="submission" date="2024-01" db="EMBL/GenBank/DDBJ databases">
        <title>A draft genome for the cacao thread blight pathogen Marasmiellus scandens.</title>
        <authorList>
            <person name="Baruah I.K."/>
            <person name="Leung J."/>
            <person name="Bukari Y."/>
            <person name="Amoako-Attah I."/>
            <person name="Meinhardt L.W."/>
            <person name="Bailey B.A."/>
            <person name="Cohen S.P."/>
        </authorList>
    </citation>
    <scope>NUCLEOTIDE SEQUENCE [LARGE SCALE GENOMIC DNA]</scope>
    <source>
        <strain evidence="2 3">GH-19</strain>
    </source>
</reference>
<evidence type="ECO:0000313" key="2">
    <source>
        <dbReference type="EMBL" id="KAK7471957.1"/>
    </source>
</evidence>
<dbReference type="PROSITE" id="PS50053">
    <property type="entry name" value="UBIQUITIN_2"/>
    <property type="match status" value="1"/>
</dbReference>
<gene>
    <name evidence="2" type="ORF">VKT23_000064</name>
</gene>
<dbReference type="InterPro" id="IPR029071">
    <property type="entry name" value="Ubiquitin-like_domsf"/>
</dbReference>